<evidence type="ECO:0000256" key="2">
    <source>
        <dbReference type="ARBA" id="ARBA00047591"/>
    </source>
</evidence>
<dbReference type="EMBL" id="CP119938">
    <property type="protein sequence ID" value="WFD03667.1"/>
    <property type="molecule type" value="Genomic_DNA"/>
</dbReference>
<feature type="transmembrane region" description="Helical" evidence="5">
    <location>
        <begin position="95"/>
        <end position="115"/>
    </location>
</feature>
<dbReference type="Proteomes" id="UP001214603">
    <property type="component" value="Chromosome 5"/>
</dbReference>
<dbReference type="Gene3D" id="3.40.50.1820">
    <property type="entry name" value="alpha/beta hydrolase"/>
    <property type="match status" value="1"/>
</dbReference>
<dbReference type="InterPro" id="IPR013094">
    <property type="entry name" value="AB_hydrolase_3"/>
</dbReference>
<dbReference type="PANTHER" id="PTHR48081">
    <property type="entry name" value="AB HYDROLASE SUPERFAMILY PROTEIN C4A8.06C"/>
    <property type="match status" value="1"/>
</dbReference>
<keyword evidence="5" id="KW-0812">Transmembrane</keyword>
<keyword evidence="5" id="KW-1133">Transmembrane helix</keyword>
<evidence type="ECO:0000256" key="4">
    <source>
        <dbReference type="SAM" id="MobiDB-lite"/>
    </source>
</evidence>
<dbReference type="InterPro" id="IPR050300">
    <property type="entry name" value="GDXG_lipolytic_enzyme"/>
</dbReference>
<comment type="catalytic activity">
    <reaction evidence="3">
        <text>a monoacylglycerol + H2O = glycerol + a fatty acid + H(+)</text>
        <dbReference type="Rhea" id="RHEA:15245"/>
        <dbReference type="ChEBI" id="CHEBI:15377"/>
        <dbReference type="ChEBI" id="CHEBI:15378"/>
        <dbReference type="ChEBI" id="CHEBI:17408"/>
        <dbReference type="ChEBI" id="CHEBI:17754"/>
        <dbReference type="ChEBI" id="CHEBI:28868"/>
    </reaction>
</comment>
<proteinExistence type="predicted"/>
<sequence length="678" mass="73234">MARRSVAAPDALPSPRSARNVLRSRGQQARQRRTMNGLSIEAKPVPSSADAARPGPQATRRPLVGGLYFTDLLVVIISLFANLMRTCSVAELLDMVWYGLVYIRTCAAHAVFRLGHQMRARWKLSKRQMLLTGHGAPCFFSVFVLCGARYILIRFPFLLPRVTLAQETTGPLVQWRTGGGISQLVTAYDACAVGVVPPGVRASPADPVSPGAARGFRAYWIRGERRGAARTYARRAVVLFVHGGGFALGSVALYAEPLLRVLGHVHKASQGRVHAECVAVEYDLAPAARFPAPLLQCLRCYAHLVEVEGVPPEQIVLCGDSAGGGLVLSMLLCLAGQARDALVAERDWSTLGLPARAVLISPVVDVRPRHALVFAGLRQRAAARDERTRRALARRMLAQGTPGALDFLAPEALLHYAQLYTGVLERPRRAQGPAETLRAYLAARAPRPAYTAPLETLAYYTLQLLTRPLVRSDAERPSREAVPSYTSTRAPAVALGETQSDAVLPPGALYRTSALLGVQGTAQALLATHPLVSPALGAWAAVRLARGMYVTWGANEVLGGDIDAWAARVRLAWGAAGRGADLEVHVEPGPSGVHVWPFVGMYLAARQTERERGLRTLAHAILGLYPEELMHDESESDGDEGAFGSPASMPSDLEEDHAEDRAAQLAWEQELLRMGLRA</sequence>
<evidence type="ECO:0000259" key="6">
    <source>
        <dbReference type="Pfam" id="PF07859"/>
    </source>
</evidence>
<feature type="transmembrane region" description="Helical" evidence="5">
    <location>
        <begin position="63"/>
        <end position="83"/>
    </location>
</feature>
<feature type="compositionally biased region" description="Polar residues" evidence="4">
    <location>
        <begin position="25"/>
        <end position="37"/>
    </location>
</feature>
<feature type="transmembrane region" description="Helical" evidence="5">
    <location>
        <begin position="136"/>
        <end position="159"/>
    </location>
</feature>
<comment type="catalytic activity">
    <reaction evidence="2">
        <text>a diacylglycerol + H2O = a monoacylglycerol + a fatty acid + H(+)</text>
        <dbReference type="Rhea" id="RHEA:32731"/>
        <dbReference type="ChEBI" id="CHEBI:15377"/>
        <dbReference type="ChEBI" id="CHEBI:15378"/>
        <dbReference type="ChEBI" id="CHEBI:17408"/>
        <dbReference type="ChEBI" id="CHEBI:18035"/>
        <dbReference type="ChEBI" id="CHEBI:28868"/>
    </reaction>
</comment>
<dbReference type="InterPro" id="IPR029058">
    <property type="entry name" value="AB_hydrolase_fold"/>
</dbReference>
<feature type="domain" description="Alpha/beta hydrolase fold-3" evidence="6">
    <location>
        <begin position="238"/>
        <end position="371"/>
    </location>
</feature>
<keyword evidence="8" id="KW-1185">Reference proteome</keyword>
<dbReference type="AlphaFoldDB" id="A0AAF0E201"/>
<dbReference type="PANTHER" id="PTHR48081:SF8">
    <property type="entry name" value="ALPHA_BETA HYDROLASE FOLD-3 DOMAIN-CONTAINING PROTEIN-RELATED"/>
    <property type="match status" value="1"/>
</dbReference>
<feature type="region of interest" description="Disordered" evidence="4">
    <location>
        <begin position="1"/>
        <end position="40"/>
    </location>
</feature>
<feature type="region of interest" description="Disordered" evidence="4">
    <location>
        <begin position="632"/>
        <end position="661"/>
    </location>
</feature>
<evidence type="ECO:0000313" key="7">
    <source>
        <dbReference type="EMBL" id="WFD03667.1"/>
    </source>
</evidence>
<keyword evidence="5" id="KW-0472">Membrane</keyword>
<name>A0AAF0E201_9BASI</name>
<organism evidence="7 8">
    <name type="scientific">Malassezia obtusa</name>
    <dbReference type="NCBI Taxonomy" id="76774"/>
    <lineage>
        <taxon>Eukaryota</taxon>
        <taxon>Fungi</taxon>
        <taxon>Dikarya</taxon>
        <taxon>Basidiomycota</taxon>
        <taxon>Ustilaginomycotina</taxon>
        <taxon>Malasseziomycetes</taxon>
        <taxon>Malasseziales</taxon>
        <taxon>Malasseziaceae</taxon>
        <taxon>Malassezia</taxon>
    </lineage>
</organism>
<dbReference type="GO" id="GO:0016787">
    <property type="term" value="F:hydrolase activity"/>
    <property type="evidence" value="ECO:0007669"/>
    <property type="project" value="UniProtKB-KW"/>
</dbReference>
<keyword evidence="1" id="KW-0378">Hydrolase</keyword>
<protein>
    <recommendedName>
        <fullName evidence="6">Alpha/beta hydrolase fold-3 domain-containing protein</fullName>
    </recommendedName>
</protein>
<evidence type="ECO:0000256" key="3">
    <source>
        <dbReference type="ARBA" id="ARBA00048461"/>
    </source>
</evidence>
<evidence type="ECO:0000313" key="8">
    <source>
        <dbReference type="Proteomes" id="UP001214603"/>
    </source>
</evidence>
<evidence type="ECO:0000256" key="1">
    <source>
        <dbReference type="ARBA" id="ARBA00022801"/>
    </source>
</evidence>
<dbReference type="Pfam" id="PF07859">
    <property type="entry name" value="Abhydrolase_3"/>
    <property type="match status" value="1"/>
</dbReference>
<dbReference type="SUPFAM" id="SSF53474">
    <property type="entry name" value="alpha/beta-Hydrolases"/>
    <property type="match status" value="1"/>
</dbReference>
<accession>A0AAF0E201</accession>
<reference evidence="7" key="1">
    <citation type="submission" date="2023-03" db="EMBL/GenBank/DDBJ databases">
        <title>Mating type loci evolution in Malassezia.</title>
        <authorList>
            <person name="Coelho M.A."/>
        </authorList>
    </citation>
    <scope>NUCLEOTIDE SEQUENCE</scope>
    <source>
        <strain evidence="7">CBS 7876</strain>
    </source>
</reference>
<evidence type="ECO:0000256" key="5">
    <source>
        <dbReference type="SAM" id="Phobius"/>
    </source>
</evidence>
<gene>
    <name evidence="7" type="ORF">MOBT1_002360</name>
</gene>